<dbReference type="GO" id="GO:0017000">
    <property type="term" value="P:antibiotic biosynthetic process"/>
    <property type="evidence" value="ECO:0007669"/>
    <property type="project" value="UniProtKB-KW"/>
</dbReference>
<protein>
    <recommendedName>
        <fullName evidence="4">TauD/TfdA-like domain-containing protein</fullName>
    </recommendedName>
</protein>
<dbReference type="GO" id="GO:0016706">
    <property type="term" value="F:2-oxoglutarate-dependent dioxygenase activity"/>
    <property type="evidence" value="ECO:0007669"/>
    <property type="project" value="UniProtKB-ARBA"/>
</dbReference>
<evidence type="ECO:0000259" key="4">
    <source>
        <dbReference type="Pfam" id="PF02668"/>
    </source>
</evidence>
<dbReference type="InterPro" id="IPR042098">
    <property type="entry name" value="TauD-like_sf"/>
</dbReference>
<dbReference type="Pfam" id="PF02668">
    <property type="entry name" value="TauD"/>
    <property type="match status" value="1"/>
</dbReference>
<evidence type="ECO:0000256" key="1">
    <source>
        <dbReference type="ARBA" id="ARBA00001954"/>
    </source>
</evidence>
<dbReference type="Proteomes" id="UP000266206">
    <property type="component" value="Unassembled WGS sequence"/>
</dbReference>
<feature type="domain" description="TauD/TfdA-like" evidence="4">
    <location>
        <begin position="51"/>
        <end position="311"/>
    </location>
</feature>
<proteinExistence type="predicted"/>
<reference evidence="5 6" key="1">
    <citation type="submission" date="2017-08" db="EMBL/GenBank/DDBJ databases">
        <title>Pusillimonas indicus sp. nov., a member of the family Alcaligenaceae isolated from surface seawater.</title>
        <authorList>
            <person name="Li J."/>
        </authorList>
    </citation>
    <scope>NUCLEOTIDE SEQUENCE [LARGE SCALE GENOMIC DNA]</scope>
    <source>
        <strain evidence="5 6">L52-1-41</strain>
    </source>
</reference>
<dbReference type="Gene3D" id="3.60.130.10">
    <property type="entry name" value="Clavaminate synthase-like"/>
    <property type="match status" value="1"/>
</dbReference>
<evidence type="ECO:0000313" key="5">
    <source>
        <dbReference type="EMBL" id="RIY40353.1"/>
    </source>
</evidence>
<dbReference type="InterPro" id="IPR003819">
    <property type="entry name" value="TauD/TfdA-like"/>
</dbReference>
<dbReference type="AlphaFoldDB" id="A0A3A1YPY6"/>
<dbReference type="PANTHER" id="PTHR10696:SF56">
    <property type="entry name" value="TAUD_TFDA-LIKE DOMAIN-CONTAINING PROTEIN"/>
    <property type="match status" value="1"/>
</dbReference>
<dbReference type="SUPFAM" id="SSF51197">
    <property type="entry name" value="Clavaminate synthase-like"/>
    <property type="match status" value="1"/>
</dbReference>
<dbReference type="RefSeq" id="WP_119516433.1">
    <property type="nucleotide sequence ID" value="NZ_NQYH01000009.1"/>
</dbReference>
<comment type="cofactor">
    <cofactor evidence="1">
        <name>Fe(2+)</name>
        <dbReference type="ChEBI" id="CHEBI:29033"/>
    </cofactor>
</comment>
<comment type="caution">
    <text evidence="5">The sequence shown here is derived from an EMBL/GenBank/DDBJ whole genome shotgun (WGS) entry which is preliminary data.</text>
</comment>
<dbReference type="EMBL" id="NQYH01000009">
    <property type="protein sequence ID" value="RIY40353.1"/>
    <property type="molecule type" value="Genomic_DNA"/>
</dbReference>
<dbReference type="PANTHER" id="PTHR10696">
    <property type="entry name" value="GAMMA-BUTYROBETAINE HYDROXYLASE-RELATED"/>
    <property type="match status" value="1"/>
</dbReference>
<name>A0A3A1YPY6_9BURK</name>
<organism evidence="5 6">
    <name type="scientific">Neopusillimonas maritima</name>
    <dbReference type="NCBI Taxonomy" id="2026239"/>
    <lineage>
        <taxon>Bacteria</taxon>
        <taxon>Pseudomonadati</taxon>
        <taxon>Pseudomonadota</taxon>
        <taxon>Betaproteobacteria</taxon>
        <taxon>Burkholderiales</taxon>
        <taxon>Alcaligenaceae</taxon>
        <taxon>Neopusillimonas</taxon>
    </lineage>
</organism>
<dbReference type="InterPro" id="IPR050411">
    <property type="entry name" value="AlphaKG_dependent_hydroxylases"/>
</dbReference>
<sequence length="339" mass="38506">MSDMLMAPFDRPAAWTRDEMHGSNEWKYTLSTAEVDELKTAVRHVMNLAQPLRELSKQQFPLPLLTPRIDTLRKELEDGRGFELWRGLPVDDWTEEELSAAFWGLGLHLGSPIVQNAKGELLGSVINTTGTDPTTNANSRFYHTNHAAPFHVDGADVVGLACVRTAKTGGASLIVSSCSIYNEILRQRPDLIPLLYEPLWFDHRGEHNAVTGKPYWVTSICGWANGKLSMMYLRNFIESGQRYEGAPPLTGRHTELFDLIDSLASSEGLCLSMDFKPGDIQWLNNHTILHSRTSYTDWDDPARRRWLLRLWLNFDDRNRFTDTYGFYGIAIDETNTTQT</sequence>
<gene>
    <name evidence="5" type="ORF">CJP73_10825</name>
</gene>
<dbReference type="OrthoDB" id="753054at2"/>
<evidence type="ECO:0000313" key="6">
    <source>
        <dbReference type="Proteomes" id="UP000266206"/>
    </source>
</evidence>
<evidence type="ECO:0000256" key="3">
    <source>
        <dbReference type="ARBA" id="ARBA00023194"/>
    </source>
</evidence>
<keyword evidence="2" id="KW-0560">Oxidoreductase</keyword>
<evidence type="ECO:0000256" key="2">
    <source>
        <dbReference type="ARBA" id="ARBA00023002"/>
    </source>
</evidence>
<accession>A0A3A1YPY6</accession>
<keyword evidence="3" id="KW-0045">Antibiotic biosynthesis</keyword>